<dbReference type="Proteomes" id="UP000184111">
    <property type="component" value="Unassembled WGS sequence"/>
</dbReference>
<gene>
    <name evidence="1" type="ORF">SAMN05216499_10173</name>
</gene>
<dbReference type="Gene3D" id="3.30.70.1200">
    <property type="entry name" value="Crispr-associated protein, domain 1"/>
    <property type="match status" value="1"/>
</dbReference>
<dbReference type="SUPFAM" id="SSF117987">
    <property type="entry name" value="CRISPR-associated protein"/>
    <property type="match status" value="2"/>
</dbReference>
<dbReference type="Pfam" id="PF08798">
    <property type="entry name" value="CRISPR_assoc"/>
    <property type="match status" value="1"/>
</dbReference>
<dbReference type="RefSeq" id="WP_073492311.1">
    <property type="nucleotide sequence ID" value="NZ_FRBI01000001.1"/>
</dbReference>
<dbReference type="NCBIfam" id="TIGR01907">
    <property type="entry name" value="casE_Cse3"/>
    <property type="match status" value="1"/>
</dbReference>
<protein>
    <submittedName>
        <fullName evidence="1">CRISPR system Cascade subunit CasE</fullName>
    </submittedName>
</protein>
<evidence type="ECO:0000313" key="1">
    <source>
        <dbReference type="EMBL" id="SHK57356.1"/>
    </source>
</evidence>
<evidence type="ECO:0000313" key="2">
    <source>
        <dbReference type="Proteomes" id="UP000184111"/>
    </source>
</evidence>
<dbReference type="CDD" id="cd09727">
    <property type="entry name" value="Cas6_I-E"/>
    <property type="match status" value="1"/>
</dbReference>
<dbReference type="EMBL" id="FRBI01000001">
    <property type="protein sequence ID" value="SHK57356.1"/>
    <property type="molecule type" value="Genomic_DNA"/>
</dbReference>
<organism evidence="1 2">
    <name type="scientific">Actinacidiphila paucisporea</name>
    <dbReference type="NCBI Taxonomy" id="310782"/>
    <lineage>
        <taxon>Bacteria</taxon>
        <taxon>Bacillati</taxon>
        <taxon>Actinomycetota</taxon>
        <taxon>Actinomycetes</taxon>
        <taxon>Kitasatosporales</taxon>
        <taxon>Streptomycetaceae</taxon>
        <taxon>Actinacidiphila</taxon>
    </lineage>
</organism>
<dbReference type="InterPro" id="IPR010179">
    <property type="entry name" value="CRISPR-assoc_prot_Cse3"/>
</dbReference>
<name>A0A1M6TKC3_9ACTN</name>
<dbReference type="Gene3D" id="3.30.70.1210">
    <property type="entry name" value="Crispr-associated protein, domain 2"/>
    <property type="match status" value="1"/>
</dbReference>
<dbReference type="STRING" id="310782.SAMN05216499_10173"/>
<accession>A0A1M6TKC3</accession>
<keyword evidence="2" id="KW-1185">Reference proteome</keyword>
<dbReference type="OrthoDB" id="9795689at2"/>
<reference evidence="1 2" key="1">
    <citation type="submission" date="2016-11" db="EMBL/GenBank/DDBJ databases">
        <authorList>
            <person name="Jaros S."/>
            <person name="Januszkiewicz K."/>
            <person name="Wedrychowicz H."/>
        </authorList>
    </citation>
    <scope>NUCLEOTIDE SEQUENCE [LARGE SCALE GENOMIC DNA]</scope>
    <source>
        <strain evidence="1 2">CGMCC 4.2025</strain>
    </source>
</reference>
<dbReference type="SMART" id="SM01101">
    <property type="entry name" value="CRISPR_assoc"/>
    <property type="match status" value="1"/>
</dbReference>
<proteinExistence type="predicted"/>
<dbReference type="AlphaFoldDB" id="A0A1M6TKC3"/>
<sequence>MYLTRFRINTARREGRELLGSPHRMHAAVNMSFPDLLSRDGSGPRVLWRVDRNSAAEVLLFVVSPTRPDLTHLVEQAGWPAASDTPGWHTYDYGSFLDRLARGSTWSFRLTANPVHSIRRKEGEPTKRTAHITARHQAAWLLSKQSQGGFEITSKEPGARLLEHRDEHQLVVRDKRDLQFAKASERRTVTLTAVTYDGRLTVTDPEVLRRTLTQGLGKAKAYGCGLMTLAPVR</sequence>